<sequence length="229" mass="23571">MPETILLPGGRDARGTLDVAAENPERPADAAGSNTACVVACPPHPRHGGHRGDQRLRAVSEELRERGIDCLRFDYGPWDGGRGERTDVLNAVAWARDRYEKVGLFGFSFGGALALSAAAHGAHVAGVAALAPPASLGSDRSDPDAPDASGIGGVDAVADLESIPAEIPGQVLYGTRDDVADVGPVVAAAEACGFEVVEISADHFFIGQGGKVATAVADFLAPLLAERSR</sequence>
<name>A0ABD6E137_9EURY</name>
<dbReference type="InterPro" id="IPR029058">
    <property type="entry name" value="AB_hydrolase_fold"/>
</dbReference>
<keyword evidence="1" id="KW-0378">Hydrolase</keyword>
<dbReference type="Gene3D" id="3.40.50.1820">
    <property type="entry name" value="alpha/beta hydrolase"/>
    <property type="match status" value="1"/>
</dbReference>
<keyword evidence="2" id="KW-1185">Reference proteome</keyword>
<dbReference type="Proteomes" id="UP001597092">
    <property type="component" value="Unassembled WGS sequence"/>
</dbReference>
<dbReference type="AlphaFoldDB" id="A0ABD6E137"/>
<evidence type="ECO:0000313" key="1">
    <source>
        <dbReference type="EMBL" id="MFD1686675.1"/>
    </source>
</evidence>
<dbReference type="EMBL" id="JBHUDP010000005">
    <property type="protein sequence ID" value="MFD1686675.1"/>
    <property type="molecule type" value="Genomic_DNA"/>
</dbReference>
<proteinExistence type="predicted"/>
<organism evidence="1 2">
    <name type="scientific">Halobellus litoreus</name>
    <dbReference type="NCBI Taxonomy" id="755310"/>
    <lineage>
        <taxon>Archaea</taxon>
        <taxon>Methanobacteriati</taxon>
        <taxon>Methanobacteriota</taxon>
        <taxon>Stenosarchaea group</taxon>
        <taxon>Halobacteria</taxon>
        <taxon>Halobacteriales</taxon>
        <taxon>Haloferacaceae</taxon>
        <taxon>Halobellus</taxon>
    </lineage>
</organism>
<evidence type="ECO:0000313" key="2">
    <source>
        <dbReference type="Proteomes" id="UP001597092"/>
    </source>
</evidence>
<protein>
    <submittedName>
        <fullName evidence="1">Alpha/beta hydrolase</fullName>
    </submittedName>
</protein>
<dbReference type="GO" id="GO:0016787">
    <property type="term" value="F:hydrolase activity"/>
    <property type="evidence" value="ECO:0007669"/>
    <property type="project" value="UniProtKB-KW"/>
</dbReference>
<dbReference type="SUPFAM" id="SSF53474">
    <property type="entry name" value="alpha/beta-Hydrolases"/>
    <property type="match status" value="1"/>
</dbReference>
<gene>
    <name evidence="1" type="ORF">ACFSAS_13745</name>
</gene>
<comment type="caution">
    <text evidence="1">The sequence shown here is derived from an EMBL/GenBank/DDBJ whole genome shotgun (WGS) entry which is preliminary data.</text>
</comment>
<reference evidence="1 2" key="1">
    <citation type="journal article" date="2019" name="Int. J. Syst. Evol. Microbiol.">
        <title>The Global Catalogue of Microorganisms (GCM) 10K type strain sequencing project: providing services to taxonomists for standard genome sequencing and annotation.</title>
        <authorList>
            <consortium name="The Broad Institute Genomics Platform"/>
            <consortium name="The Broad Institute Genome Sequencing Center for Infectious Disease"/>
            <person name="Wu L."/>
            <person name="Ma J."/>
        </authorList>
    </citation>
    <scope>NUCLEOTIDE SEQUENCE [LARGE SCALE GENOMIC DNA]</scope>
    <source>
        <strain evidence="1 2">CGMCC 1.10387</strain>
    </source>
</reference>
<dbReference type="RefSeq" id="WP_256305754.1">
    <property type="nucleotide sequence ID" value="NZ_JANHAW010000001.1"/>
</dbReference>
<accession>A0ABD6E137</accession>